<dbReference type="PANTHER" id="PTHR42852">
    <property type="entry name" value="THIOL:DISULFIDE INTERCHANGE PROTEIN DSBE"/>
    <property type="match status" value="1"/>
</dbReference>
<dbReference type="InterPro" id="IPR050553">
    <property type="entry name" value="Thioredoxin_ResA/DsbE_sf"/>
</dbReference>
<dbReference type="Gene3D" id="3.40.30.10">
    <property type="entry name" value="Glutaredoxin"/>
    <property type="match status" value="1"/>
</dbReference>
<evidence type="ECO:0000313" key="3">
    <source>
        <dbReference type="Proteomes" id="UP000199072"/>
    </source>
</evidence>
<gene>
    <name evidence="2" type="ORF">SAMN05216464_108137</name>
</gene>
<reference evidence="2 3" key="1">
    <citation type="submission" date="2016-10" db="EMBL/GenBank/DDBJ databases">
        <authorList>
            <person name="de Groot N.N."/>
        </authorList>
    </citation>
    <scope>NUCLEOTIDE SEQUENCE [LARGE SCALE GENOMIC DNA]</scope>
    <source>
        <strain evidence="2 3">47C3B</strain>
    </source>
</reference>
<dbReference type="InterPro" id="IPR036249">
    <property type="entry name" value="Thioredoxin-like_sf"/>
</dbReference>
<dbReference type="InterPro" id="IPR013766">
    <property type="entry name" value="Thioredoxin_domain"/>
</dbReference>
<proteinExistence type="predicted"/>
<accession>A0A1G7ES01</accession>
<dbReference type="AlphaFoldDB" id="A0A1G7ES01"/>
<dbReference type="EMBL" id="FNAI01000008">
    <property type="protein sequence ID" value="SDE66387.1"/>
    <property type="molecule type" value="Genomic_DNA"/>
</dbReference>
<dbReference type="InterPro" id="IPR013740">
    <property type="entry name" value="Redoxin"/>
</dbReference>
<protein>
    <submittedName>
        <fullName evidence="2">Redoxin</fullName>
    </submittedName>
</protein>
<dbReference type="Pfam" id="PF08534">
    <property type="entry name" value="Redoxin"/>
    <property type="match status" value="1"/>
</dbReference>
<dbReference type="GO" id="GO:0016491">
    <property type="term" value="F:oxidoreductase activity"/>
    <property type="evidence" value="ECO:0007669"/>
    <property type="project" value="InterPro"/>
</dbReference>
<dbReference type="STRING" id="1391627.SAMN05216464_108137"/>
<dbReference type="PANTHER" id="PTHR42852:SF13">
    <property type="entry name" value="PROTEIN DIPZ"/>
    <property type="match status" value="1"/>
</dbReference>
<dbReference type="OrthoDB" id="793244at2"/>
<feature type="domain" description="Thioredoxin" evidence="1">
    <location>
        <begin position="31"/>
        <end position="174"/>
    </location>
</feature>
<dbReference type="Proteomes" id="UP000199072">
    <property type="component" value="Unassembled WGS sequence"/>
</dbReference>
<name>A0A1G7ES01_9SPHI</name>
<evidence type="ECO:0000313" key="2">
    <source>
        <dbReference type="EMBL" id="SDE66387.1"/>
    </source>
</evidence>
<dbReference type="SUPFAM" id="SSF52833">
    <property type="entry name" value="Thioredoxin-like"/>
    <property type="match status" value="1"/>
</dbReference>
<evidence type="ECO:0000259" key="1">
    <source>
        <dbReference type="PROSITE" id="PS51352"/>
    </source>
</evidence>
<dbReference type="PROSITE" id="PS51352">
    <property type="entry name" value="THIOREDOXIN_2"/>
    <property type="match status" value="1"/>
</dbReference>
<dbReference type="CDD" id="cd02966">
    <property type="entry name" value="TlpA_like_family"/>
    <property type="match status" value="1"/>
</dbReference>
<sequence length="433" mass="49555">MKLKFLIACVFLFLYGIVALSQALTQKIVPLKIGDKLPYLVFKDVIRYKNGRLDLKDFKGKPLIIDFWFTYCGVCVAEMPHLDSMRARYSDKLNVLLTTFEPKNEIESFFVKTHKVKNVTLPSLTSDTILTKIFPHTTAPHQVWIDRNGIVKAITDGEQITEENIQRLISGAELNLPLKDDTRQIEIDKLGYQPMVFIDNKFNAGKSTEFYSFLGGYMEGLGAVIGSPGIVKQGGFSGCLMMSMSNGNLSALYDRINSKQFYPNQIQCDESILAKLTGDWSNKKDIFCYELISRDTNIVNFKRRMLLDIDNSFNLTSLITKKMVKCYVIKSTNNGESLISKGSDRDSFMEGNVRHFVNIPWWAIFENFISGSFNPKYEVIDETKLLRNTKVDLNILANWNDLAEVNEQLLKYNVKIVVEERLKNFLTINKRNN</sequence>
<dbReference type="RefSeq" id="WP_091151011.1">
    <property type="nucleotide sequence ID" value="NZ_FNAI01000008.1"/>
</dbReference>
<keyword evidence="3" id="KW-1185">Reference proteome</keyword>
<organism evidence="2 3">
    <name type="scientific">Mucilaginibacter pineti</name>
    <dbReference type="NCBI Taxonomy" id="1391627"/>
    <lineage>
        <taxon>Bacteria</taxon>
        <taxon>Pseudomonadati</taxon>
        <taxon>Bacteroidota</taxon>
        <taxon>Sphingobacteriia</taxon>
        <taxon>Sphingobacteriales</taxon>
        <taxon>Sphingobacteriaceae</taxon>
        <taxon>Mucilaginibacter</taxon>
    </lineage>
</organism>